<comment type="cofactor">
    <cofactor evidence="1">
        <name>[4Fe-4S] cluster</name>
        <dbReference type="ChEBI" id="CHEBI:49883"/>
    </cofactor>
</comment>
<dbReference type="Gene3D" id="3.30.70.20">
    <property type="match status" value="1"/>
</dbReference>
<feature type="domain" description="4Fe-4S ferredoxin-type" evidence="14">
    <location>
        <begin position="137"/>
        <end position="155"/>
    </location>
</feature>
<gene>
    <name evidence="16" type="ORF">DRJ04_07760</name>
</gene>
<dbReference type="AlphaFoldDB" id="A0A662D734"/>
<dbReference type="PROSITE" id="PS51839">
    <property type="entry name" value="4FE4S_HC3"/>
    <property type="match status" value="1"/>
</dbReference>
<evidence type="ECO:0000256" key="4">
    <source>
        <dbReference type="ARBA" id="ARBA00022485"/>
    </source>
</evidence>
<protein>
    <submittedName>
        <fullName evidence="16">NADP oxidoreductase</fullName>
    </submittedName>
</protein>
<dbReference type="FunFam" id="3.10.20.740:FF:000004">
    <property type="entry name" value="NADH-quinone oxidoreductase"/>
    <property type="match status" value="1"/>
</dbReference>
<evidence type="ECO:0000313" key="17">
    <source>
        <dbReference type="Proteomes" id="UP000280417"/>
    </source>
</evidence>
<dbReference type="PROSITE" id="PS00642">
    <property type="entry name" value="COMPLEX1_75K_2"/>
    <property type="match status" value="1"/>
</dbReference>
<keyword evidence="5" id="KW-0001">2Fe-2S</keyword>
<comment type="similarity">
    <text evidence="3">Belongs to the complex I 75 kDa subunit family.</text>
</comment>
<evidence type="ECO:0000256" key="8">
    <source>
        <dbReference type="ARBA" id="ARBA00023004"/>
    </source>
</evidence>
<evidence type="ECO:0000256" key="3">
    <source>
        <dbReference type="ARBA" id="ARBA00005404"/>
    </source>
</evidence>
<evidence type="ECO:0000259" key="15">
    <source>
        <dbReference type="PROSITE" id="PS51839"/>
    </source>
</evidence>
<comment type="cofactor">
    <cofactor evidence="12">
        <name>[2Fe-2S] cluster</name>
        <dbReference type="ChEBI" id="CHEBI:190135"/>
    </cofactor>
</comment>
<keyword evidence="4" id="KW-0004">4Fe-4S</keyword>
<dbReference type="SUPFAM" id="SSF54862">
    <property type="entry name" value="4Fe-4S ferredoxins"/>
    <property type="match status" value="1"/>
</dbReference>
<evidence type="ECO:0000256" key="7">
    <source>
        <dbReference type="ARBA" id="ARBA00022967"/>
    </source>
</evidence>
<feature type="domain" description="4Fe-4S His(Cys)3-ligated-type" evidence="15">
    <location>
        <begin position="78"/>
        <end position="117"/>
    </location>
</feature>
<reference evidence="16 17" key="1">
    <citation type="submission" date="2018-06" db="EMBL/GenBank/DDBJ databases">
        <title>Extensive metabolic versatility and redundancy in microbially diverse, dynamic hydrothermal sediments.</title>
        <authorList>
            <person name="Dombrowski N."/>
            <person name="Teske A."/>
            <person name="Baker B.J."/>
        </authorList>
    </citation>
    <scope>NUCLEOTIDE SEQUENCE [LARGE SCALE GENOMIC DNA]</scope>
    <source>
        <strain evidence="16">B3_G15</strain>
    </source>
</reference>
<evidence type="ECO:0000259" key="14">
    <source>
        <dbReference type="PROSITE" id="PS51379"/>
    </source>
</evidence>
<dbReference type="Proteomes" id="UP000280417">
    <property type="component" value="Unassembled WGS sequence"/>
</dbReference>
<dbReference type="SMART" id="SM00929">
    <property type="entry name" value="NADH-G_4Fe-4S_3"/>
    <property type="match status" value="1"/>
</dbReference>
<evidence type="ECO:0000256" key="1">
    <source>
        <dbReference type="ARBA" id="ARBA00001966"/>
    </source>
</evidence>
<keyword evidence="7" id="KW-1278">Translocase</keyword>
<dbReference type="Pfam" id="PF13459">
    <property type="entry name" value="Fer4_15"/>
    <property type="match status" value="1"/>
</dbReference>
<keyword evidence="10" id="KW-0520">NAD</keyword>
<evidence type="ECO:0000256" key="9">
    <source>
        <dbReference type="ARBA" id="ARBA00023014"/>
    </source>
</evidence>
<dbReference type="InterPro" id="IPR016214">
    <property type="entry name" value="NAD-red_Hydgase_HoxS_gsu"/>
</dbReference>
<dbReference type="SUPFAM" id="SSF54292">
    <property type="entry name" value="2Fe-2S ferredoxin-like"/>
    <property type="match status" value="1"/>
</dbReference>
<comment type="subcellular location">
    <subcellularLocation>
        <location evidence="2">Membrane</location>
    </subcellularLocation>
</comment>
<evidence type="ECO:0000256" key="6">
    <source>
        <dbReference type="ARBA" id="ARBA00022723"/>
    </source>
</evidence>
<evidence type="ECO:0000256" key="5">
    <source>
        <dbReference type="ARBA" id="ARBA00022714"/>
    </source>
</evidence>
<comment type="caution">
    <text evidence="16">The sequence shown here is derived from an EMBL/GenBank/DDBJ whole genome shotgun (WGS) entry which is preliminary data.</text>
</comment>
<evidence type="ECO:0000259" key="13">
    <source>
        <dbReference type="PROSITE" id="PS51085"/>
    </source>
</evidence>
<dbReference type="PROSITE" id="PS51379">
    <property type="entry name" value="4FE4S_FER_2"/>
    <property type="match status" value="1"/>
</dbReference>
<keyword evidence="9" id="KW-0411">Iron-sulfur</keyword>
<dbReference type="GO" id="GO:0051539">
    <property type="term" value="F:4 iron, 4 sulfur cluster binding"/>
    <property type="evidence" value="ECO:0007669"/>
    <property type="project" value="UniProtKB-KW"/>
</dbReference>
<evidence type="ECO:0000256" key="2">
    <source>
        <dbReference type="ARBA" id="ARBA00004370"/>
    </source>
</evidence>
<proteinExistence type="inferred from homology"/>
<sequence length="234" mass="26142">MDKITITIDGVEIEAKPGQTILEAALAAGIYIPHLCYHSDLVPGGHCRVCTVEVNGKFTSACTMPVQDGMIIRNNAEDINRERRKIIEMLFVEGNHFCPFCEKSGDCELQALAYRLGMLTPMLPYLYKQIEVDASHPDVYIDRNRCVLCGRCVRASRDIDKKYVFGFENRGINKKIALNSMNGLGETNLSKDDKAASICPTGCIVVKRVGYSKPFGTRLYDKEPIGSDIEKKRK</sequence>
<keyword evidence="8" id="KW-0408">Iron</keyword>
<dbReference type="PROSITE" id="PS51085">
    <property type="entry name" value="2FE2S_FER_2"/>
    <property type="match status" value="1"/>
</dbReference>
<dbReference type="PROSITE" id="PS00641">
    <property type="entry name" value="COMPLEX1_75K_1"/>
    <property type="match status" value="1"/>
</dbReference>
<dbReference type="GO" id="GO:0016020">
    <property type="term" value="C:membrane"/>
    <property type="evidence" value="ECO:0007669"/>
    <property type="project" value="UniProtKB-SubCell"/>
</dbReference>
<dbReference type="InterPro" id="IPR000283">
    <property type="entry name" value="NADH_UbQ_OxRdtase_75kDa_su_CS"/>
</dbReference>
<dbReference type="InterPro" id="IPR019574">
    <property type="entry name" value="NADH_UbQ_OxRdtase_Gsu_4Fe4S-bd"/>
</dbReference>
<evidence type="ECO:0000256" key="12">
    <source>
        <dbReference type="ARBA" id="ARBA00034078"/>
    </source>
</evidence>
<dbReference type="GO" id="GO:0008137">
    <property type="term" value="F:NADH dehydrogenase (ubiquinone) activity"/>
    <property type="evidence" value="ECO:0007669"/>
    <property type="project" value="InterPro"/>
</dbReference>
<evidence type="ECO:0000256" key="11">
    <source>
        <dbReference type="ARBA" id="ARBA00023136"/>
    </source>
</evidence>
<evidence type="ECO:0000313" key="16">
    <source>
        <dbReference type="EMBL" id="RLE11584.1"/>
    </source>
</evidence>
<dbReference type="PIRSF" id="PIRSF000309">
    <property type="entry name" value="NAD_red_hyd_HoxU"/>
    <property type="match status" value="1"/>
</dbReference>
<keyword evidence="11" id="KW-0472">Membrane</keyword>
<dbReference type="GO" id="GO:0042773">
    <property type="term" value="P:ATP synthesis coupled electron transport"/>
    <property type="evidence" value="ECO:0007669"/>
    <property type="project" value="InterPro"/>
</dbReference>
<accession>A0A662D734</accession>
<feature type="domain" description="2Fe-2S ferredoxin-type" evidence="13">
    <location>
        <begin position="2"/>
        <end position="78"/>
    </location>
</feature>
<dbReference type="Pfam" id="PF10588">
    <property type="entry name" value="NADH-G_4Fe-4S_3"/>
    <property type="match status" value="1"/>
</dbReference>
<dbReference type="Gene3D" id="3.10.20.740">
    <property type="match status" value="1"/>
</dbReference>
<dbReference type="InterPro" id="IPR036010">
    <property type="entry name" value="2Fe-2S_ferredoxin-like_sf"/>
</dbReference>
<keyword evidence="6" id="KW-0479">Metal-binding</keyword>
<dbReference type="InterPro" id="IPR017896">
    <property type="entry name" value="4Fe4S_Fe-S-bd"/>
</dbReference>
<dbReference type="GO" id="GO:0016491">
    <property type="term" value="F:oxidoreductase activity"/>
    <property type="evidence" value="ECO:0007669"/>
    <property type="project" value="InterPro"/>
</dbReference>
<name>A0A662D734_UNCAE</name>
<dbReference type="CDD" id="cd00207">
    <property type="entry name" value="fer2"/>
    <property type="match status" value="1"/>
</dbReference>
<dbReference type="EMBL" id="QMQA01000237">
    <property type="protein sequence ID" value="RLE11584.1"/>
    <property type="molecule type" value="Genomic_DNA"/>
</dbReference>
<dbReference type="GO" id="GO:0051537">
    <property type="term" value="F:2 iron, 2 sulfur cluster binding"/>
    <property type="evidence" value="ECO:0007669"/>
    <property type="project" value="UniProtKB-KW"/>
</dbReference>
<organism evidence="16 17">
    <name type="scientific">Aerophobetes bacterium</name>
    <dbReference type="NCBI Taxonomy" id="2030807"/>
    <lineage>
        <taxon>Bacteria</taxon>
        <taxon>Candidatus Aerophobota</taxon>
    </lineage>
</organism>
<dbReference type="GO" id="GO:0046872">
    <property type="term" value="F:metal ion binding"/>
    <property type="evidence" value="ECO:0007669"/>
    <property type="project" value="UniProtKB-KW"/>
</dbReference>
<dbReference type="InterPro" id="IPR001041">
    <property type="entry name" value="2Fe-2S_ferredoxin-type"/>
</dbReference>
<evidence type="ECO:0000256" key="10">
    <source>
        <dbReference type="ARBA" id="ARBA00023027"/>
    </source>
</evidence>
<dbReference type="Pfam" id="PF13510">
    <property type="entry name" value="Fer2_4"/>
    <property type="match status" value="1"/>
</dbReference>